<feature type="transmembrane region" description="Helical" evidence="9">
    <location>
        <begin position="276"/>
        <end position="294"/>
    </location>
</feature>
<dbReference type="InterPro" id="IPR050925">
    <property type="entry name" value="Rhomboid_protease_S54"/>
</dbReference>
<sequence length="394" mass="43371">HCGARRLRSAAHLSVFVAAFFSRGRGRTLGGGPPRPRRAGGSAVVVAFGAMEMRRLLGLLPRNLSKPTALGLGRSPPFSCGHRHLSCHSLQPPPLRHSIPTTGGFSLDRFLRPWRSRRGTAGSSGLLELLPSRRPLPSLDRALSVARGATRLAACRGILVDRGFRRLSFSLQKRQGSRTYDYFQRRNFWRSWMPTLNGVVYGLMGVNAAVFVFWKIADPRFMMKNFTISLDNFKSGRLHTLITSAFSHMDGDHLLINMIGLYFFGSNISRLFGPEFLLKLYIAGAISGSVFYLLHKALTAPSKGLNMVDHSRAYALGASASVNAILLLDVFLFPKNIIYLNFFIPVPAALMGAIIIGSDLWKVRKGNESVSGSAHLGGALVAAVVWARIKKRWI</sequence>
<keyword evidence="10" id="KW-0732">Signal</keyword>
<keyword evidence="3" id="KW-0645">Protease</keyword>
<organism evidence="12">
    <name type="scientific">Anthurium amnicola</name>
    <dbReference type="NCBI Taxonomy" id="1678845"/>
    <lineage>
        <taxon>Eukaryota</taxon>
        <taxon>Viridiplantae</taxon>
        <taxon>Streptophyta</taxon>
        <taxon>Embryophyta</taxon>
        <taxon>Tracheophyta</taxon>
        <taxon>Spermatophyta</taxon>
        <taxon>Magnoliopsida</taxon>
        <taxon>Liliopsida</taxon>
        <taxon>Araceae</taxon>
        <taxon>Pothoideae</taxon>
        <taxon>Potheae</taxon>
        <taxon>Anthurium</taxon>
    </lineage>
</organism>
<evidence type="ECO:0000256" key="6">
    <source>
        <dbReference type="ARBA" id="ARBA00022946"/>
    </source>
</evidence>
<comment type="subcellular location">
    <subcellularLocation>
        <location evidence="1">Membrane</location>
        <topology evidence="1">Multi-pass membrane protein</topology>
    </subcellularLocation>
</comment>
<feature type="transmembrane region" description="Helical" evidence="9">
    <location>
        <begin position="370"/>
        <end position="389"/>
    </location>
</feature>
<accession>A0A1D1Z426</accession>
<keyword evidence="8 9" id="KW-0472">Membrane</keyword>
<keyword evidence="4 9" id="KW-0812">Transmembrane</keyword>
<keyword evidence="6" id="KW-0809">Transit peptide</keyword>
<dbReference type="PANTHER" id="PTHR43731">
    <property type="entry name" value="RHOMBOID PROTEASE"/>
    <property type="match status" value="1"/>
</dbReference>
<feature type="transmembrane region" description="Helical" evidence="9">
    <location>
        <begin position="192"/>
        <end position="214"/>
    </location>
</feature>
<feature type="domain" description="Peptidase S54 rhomboid" evidence="11">
    <location>
        <begin position="236"/>
        <end position="385"/>
    </location>
</feature>
<dbReference type="GO" id="GO:0006508">
    <property type="term" value="P:proteolysis"/>
    <property type="evidence" value="ECO:0007669"/>
    <property type="project" value="UniProtKB-KW"/>
</dbReference>
<dbReference type="InterPro" id="IPR022764">
    <property type="entry name" value="Peptidase_S54_rhomboid_dom"/>
</dbReference>
<evidence type="ECO:0000256" key="1">
    <source>
        <dbReference type="ARBA" id="ARBA00004141"/>
    </source>
</evidence>
<evidence type="ECO:0000313" key="12">
    <source>
        <dbReference type="EMBL" id="JAT61614.1"/>
    </source>
</evidence>
<dbReference type="PANTHER" id="PTHR43731:SF14">
    <property type="entry name" value="PRESENILIN-ASSOCIATED RHOMBOID-LIKE PROTEIN, MITOCHONDRIAL"/>
    <property type="match status" value="1"/>
</dbReference>
<feature type="transmembrane region" description="Helical" evidence="9">
    <location>
        <begin position="339"/>
        <end position="358"/>
    </location>
</feature>
<evidence type="ECO:0000256" key="7">
    <source>
        <dbReference type="ARBA" id="ARBA00022989"/>
    </source>
</evidence>
<evidence type="ECO:0000256" key="5">
    <source>
        <dbReference type="ARBA" id="ARBA00022801"/>
    </source>
</evidence>
<dbReference type="InterPro" id="IPR035952">
    <property type="entry name" value="Rhomboid-like_sf"/>
</dbReference>
<protein>
    <submittedName>
        <fullName evidence="12">Rhomboid protein 1, mitochondrial</fullName>
    </submittedName>
</protein>
<reference evidence="12" key="1">
    <citation type="submission" date="2015-07" db="EMBL/GenBank/DDBJ databases">
        <title>Transcriptome Assembly of Anthurium amnicola.</title>
        <authorList>
            <person name="Suzuki J."/>
        </authorList>
    </citation>
    <scope>NUCLEOTIDE SEQUENCE</scope>
</reference>
<evidence type="ECO:0000259" key="11">
    <source>
        <dbReference type="Pfam" id="PF01694"/>
    </source>
</evidence>
<dbReference type="Gene3D" id="1.20.1540.10">
    <property type="entry name" value="Rhomboid-like"/>
    <property type="match status" value="1"/>
</dbReference>
<gene>
    <name evidence="12" type="primary">PCP1_0</name>
    <name evidence="12" type="ORF">g.47666</name>
</gene>
<dbReference type="AlphaFoldDB" id="A0A1D1Z426"/>
<feature type="transmembrane region" description="Helical" evidence="9">
    <location>
        <begin position="314"/>
        <end position="332"/>
    </location>
</feature>
<dbReference type="GO" id="GO:0004252">
    <property type="term" value="F:serine-type endopeptidase activity"/>
    <property type="evidence" value="ECO:0007669"/>
    <property type="project" value="InterPro"/>
</dbReference>
<name>A0A1D1Z426_9ARAE</name>
<dbReference type="FunFam" id="1.20.1540.10:FF:000018">
    <property type="entry name" value="RHOMBOID-like protein 12, mitochondrial"/>
    <property type="match status" value="1"/>
</dbReference>
<evidence type="ECO:0000256" key="9">
    <source>
        <dbReference type="SAM" id="Phobius"/>
    </source>
</evidence>
<evidence type="ECO:0000256" key="4">
    <source>
        <dbReference type="ARBA" id="ARBA00022692"/>
    </source>
</evidence>
<dbReference type="GO" id="GO:0016020">
    <property type="term" value="C:membrane"/>
    <property type="evidence" value="ECO:0007669"/>
    <property type="project" value="UniProtKB-SubCell"/>
</dbReference>
<keyword evidence="5" id="KW-0378">Hydrolase</keyword>
<comment type="similarity">
    <text evidence="2">Belongs to the peptidase S54 family.</text>
</comment>
<feature type="chain" id="PRO_5008900696" evidence="10">
    <location>
        <begin position="27"/>
        <end position="394"/>
    </location>
</feature>
<evidence type="ECO:0000256" key="2">
    <source>
        <dbReference type="ARBA" id="ARBA00009045"/>
    </source>
</evidence>
<dbReference type="SUPFAM" id="SSF144091">
    <property type="entry name" value="Rhomboid-like"/>
    <property type="match status" value="1"/>
</dbReference>
<dbReference type="Pfam" id="PF01694">
    <property type="entry name" value="Rhomboid"/>
    <property type="match status" value="1"/>
</dbReference>
<keyword evidence="7 9" id="KW-1133">Transmembrane helix</keyword>
<dbReference type="EMBL" id="GDJX01006322">
    <property type="protein sequence ID" value="JAT61614.1"/>
    <property type="molecule type" value="Transcribed_RNA"/>
</dbReference>
<feature type="non-terminal residue" evidence="12">
    <location>
        <position position="1"/>
    </location>
</feature>
<evidence type="ECO:0000256" key="10">
    <source>
        <dbReference type="SAM" id="SignalP"/>
    </source>
</evidence>
<evidence type="ECO:0000256" key="3">
    <source>
        <dbReference type="ARBA" id="ARBA00022670"/>
    </source>
</evidence>
<proteinExistence type="inferred from homology"/>
<evidence type="ECO:0000256" key="8">
    <source>
        <dbReference type="ARBA" id="ARBA00023136"/>
    </source>
</evidence>
<feature type="signal peptide" evidence="10">
    <location>
        <begin position="1"/>
        <end position="26"/>
    </location>
</feature>